<dbReference type="Proteomes" id="UP001321825">
    <property type="component" value="Chromosome"/>
</dbReference>
<evidence type="ECO:0000313" key="2">
    <source>
        <dbReference type="Proteomes" id="UP001321825"/>
    </source>
</evidence>
<dbReference type="Gene3D" id="3.10.20.860">
    <property type="match status" value="1"/>
</dbReference>
<keyword evidence="2" id="KW-1185">Reference proteome</keyword>
<name>A0AAU9CQA5_9GAMM</name>
<proteinExistence type="predicted"/>
<dbReference type="RefSeq" id="WP_317706598.1">
    <property type="nucleotide sequence ID" value="NZ_AP024714.1"/>
</dbReference>
<sequence length="79" mass="8635">MNRDSVCPLCGGDKTPGYTTITIDLASGVIVVRKVPAQVCQQCGESWIGQETARHLEKLIQEARKKAPEIEVLNWPDAA</sequence>
<dbReference type="KEGG" id="mcau:MIT9_P1265"/>
<reference evidence="2" key="1">
    <citation type="journal article" date="2024" name="Int. J. Syst. Evol. Microbiol.">
        <title>Methylomarinovum tepidoasis sp. nov., a moderately thermophilic methanotroph of the family Methylothermaceae isolated from a deep-sea hydrothermal field.</title>
        <authorList>
            <person name="Hirayama H."/>
            <person name="Takaki Y."/>
            <person name="Abe M."/>
            <person name="Miyazaki M."/>
            <person name="Uematsu K."/>
            <person name="Matsui Y."/>
            <person name="Takai K."/>
        </authorList>
    </citation>
    <scope>NUCLEOTIDE SEQUENCE [LARGE SCALE GENOMIC DNA]</scope>
    <source>
        <strain evidence="2">IT-9</strain>
    </source>
</reference>
<dbReference type="InterPro" id="IPR022453">
    <property type="entry name" value="Znf_MqsA-type"/>
</dbReference>
<dbReference type="CDD" id="cd12870">
    <property type="entry name" value="MqsA"/>
    <property type="match status" value="1"/>
</dbReference>
<organism evidence="1 2">
    <name type="scientific">Methylomarinovum caldicuralii</name>
    <dbReference type="NCBI Taxonomy" id="438856"/>
    <lineage>
        <taxon>Bacteria</taxon>
        <taxon>Pseudomonadati</taxon>
        <taxon>Pseudomonadota</taxon>
        <taxon>Gammaproteobacteria</taxon>
        <taxon>Methylococcales</taxon>
        <taxon>Methylothermaceae</taxon>
        <taxon>Methylomarinovum</taxon>
    </lineage>
</organism>
<protein>
    <submittedName>
        <fullName evidence="1">HTH-type transcriptional regulator/antitoxin MqsA</fullName>
    </submittedName>
</protein>
<dbReference type="EMBL" id="AP024714">
    <property type="protein sequence ID" value="BCX81687.1"/>
    <property type="molecule type" value="Genomic_DNA"/>
</dbReference>
<evidence type="ECO:0000313" key="1">
    <source>
        <dbReference type="EMBL" id="BCX81687.1"/>
    </source>
</evidence>
<dbReference type="AlphaFoldDB" id="A0AAU9CQA5"/>
<gene>
    <name evidence="1" type="ORF">MIT9_P1265</name>
</gene>
<dbReference type="NCBIfam" id="TIGR03831">
    <property type="entry name" value="YgiT_finger"/>
    <property type="match status" value="1"/>
</dbReference>
<accession>A0AAU9CQA5</accession>